<reference evidence="1 2" key="1">
    <citation type="submission" date="2015-07" db="EMBL/GenBank/DDBJ databases">
        <title>The genome of Habropoda laboriosa.</title>
        <authorList>
            <person name="Pan H."/>
            <person name="Kapheim K."/>
        </authorList>
    </citation>
    <scope>NUCLEOTIDE SEQUENCE [LARGE SCALE GENOMIC DNA]</scope>
    <source>
        <strain evidence="1">0110345459</strain>
    </source>
</reference>
<dbReference type="GO" id="GO:0003690">
    <property type="term" value="F:double-stranded DNA binding"/>
    <property type="evidence" value="ECO:0007669"/>
    <property type="project" value="TreeGrafter"/>
</dbReference>
<gene>
    <name evidence="1" type="ORF">WH47_11103</name>
</gene>
<dbReference type="InterPro" id="IPR052709">
    <property type="entry name" value="Transposase-MT_Hybrid"/>
</dbReference>
<dbReference type="GO" id="GO:0046975">
    <property type="term" value="F:histone H3K36 methyltransferase activity"/>
    <property type="evidence" value="ECO:0007669"/>
    <property type="project" value="TreeGrafter"/>
</dbReference>
<organism evidence="1 2">
    <name type="scientific">Habropoda laboriosa</name>
    <dbReference type="NCBI Taxonomy" id="597456"/>
    <lineage>
        <taxon>Eukaryota</taxon>
        <taxon>Metazoa</taxon>
        <taxon>Ecdysozoa</taxon>
        <taxon>Arthropoda</taxon>
        <taxon>Hexapoda</taxon>
        <taxon>Insecta</taxon>
        <taxon>Pterygota</taxon>
        <taxon>Neoptera</taxon>
        <taxon>Endopterygota</taxon>
        <taxon>Hymenoptera</taxon>
        <taxon>Apocrita</taxon>
        <taxon>Aculeata</taxon>
        <taxon>Apoidea</taxon>
        <taxon>Anthophila</taxon>
        <taxon>Apidae</taxon>
        <taxon>Habropoda</taxon>
    </lineage>
</organism>
<accession>A0A0L7RA03</accession>
<sequence>MQQQLEVMHQKLRTKQSALINQKGPILLHDNAQPHVSQITAQTLNYMKYETLLHPSYSSDLLSMYFFKHLLCGAGMKTSGRNAGQIGLSP</sequence>
<dbReference type="EMBL" id="KQ414619">
    <property type="protein sequence ID" value="KOC67702.1"/>
    <property type="molecule type" value="Genomic_DNA"/>
</dbReference>
<dbReference type="GO" id="GO:0000014">
    <property type="term" value="F:single-stranded DNA endodeoxyribonuclease activity"/>
    <property type="evidence" value="ECO:0007669"/>
    <property type="project" value="TreeGrafter"/>
</dbReference>
<dbReference type="InterPro" id="IPR036397">
    <property type="entry name" value="RNaseH_sf"/>
</dbReference>
<keyword evidence="1" id="KW-0808">Transferase</keyword>
<dbReference type="GO" id="GO:0015074">
    <property type="term" value="P:DNA integration"/>
    <property type="evidence" value="ECO:0007669"/>
    <property type="project" value="TreeGrafter"/>
</dbReference>
<proteinExistence type="predicted"/>
<dbReference type="GO" id="GO:0031297">
    <property type="term" value="P:replication fork processing"/>
    <property type="evidence" value="ECO:0007669"/>
    <property type="project" value="TreeGrafter"/>
</dbReference>
<name>A0A0L7RA03_9HYME</name>
<dbReference type="Proteomes" id="UP000053825">
    <property type="component" value="Unassembled WGS sequence"/>
</dbReference>
<protein>
    <submittedName>
        <fullName evidence="1">Histone-lysine N-methyltransferase SETMAR</fullName>
    </submittedName>
</protein>
<dbReference type="GO" id="GO:0000793">
    <property type="term" value="C:condensed chromosome"/>
    <property type="evidence" value="ECO:0007669"/>
    <property type="project" value="TreeGrafter"/>
</dbReference>
<dbReference type="PANTHER" id="PTHR46060:SF2">
    <property type="entry name" value="HISTONE-LYSINE N-METHYLTRANSFERASE SETMAR"/>
    <property type="match status" value="1"/>
</dbReference>
<dbReference type="PANTHER" id="PTHR46060">
    <property type="entry name" value="MARINER MOS1 TRANSPOSASE-LIKE PROTEIN"/>
    <property type="match status" value="1"/>
</dbReference>
<dbReference type="Gene3D" id="3.30.420.10">
    <property type="entry name" value="Ribonuclease H-like superfamily/Ribonuclease H"/>
    <property type="match status" value="1"/>
</dbReference>
<dbReference type="GO" id="GO:0035861">
    <property type="term" value="C:site of double-strand break"/>
    <property type="evidence" value="ECO:0007669"/>
    <property type="project" value="TreeGrafter"/>
</dbReference>
<dbReference type="GO" id="GO:0044547">
    <property type="term" value="F:DNA topoisomerase binding"/>
    <property type="evidence" value="ECO:0007669"/>
    <property type="project" value="TreeGrafter"/>
</dbReference>
<dbReference type="GO" id="GO:0032259">
    <property type="term" value="P:methylation"/>
    <property type="evidence" value="ECO:0007669"/>
    <property type="project" value="UniProtKB-KW"/>
</dbReference>
<dbReference type="GO" id="GO:0006303">
    <property type="term" value="P:double-strand break repair via nonhomologous end joining"/>
    <property type="evidence" value="ECO:0007669"/>
    <property type="project" value="TreeGrafter"/>
</dbReference>
<dbReference type="GO" id="GO:0042800">
    <property type="term" value="F:histone H3K4 methyltransferase activity"/>
    <property type="evidence" value="ECO:0007669"/>
    <property type="project" value="TreeGrafter"/>
</dbReference>
<dbReference type="GO" id="GO:0003697">
    <property type="term" value="F:single-stranded DNA binding"/>
    <property type="evidence" value="ECO:0007669"/>
    <property type="project" value="TreeGrafter"/>
</dbReference>
<dbReference type="GO" id="GO:0044774">
    <property type="term" value="P:mitotic DNA integrity checkpoint signaling"/>
    <property type="evidence" value="ECO:0007669"/>
    <property type="project" value="TreeGrafter"/>
</dbReference>
<keyword evidence="2" id="KW-1185">Reference proteome</keyword>
<dbReference type="GO" id="GO:0000729">
    <property type="term" value="P:DNA double-strand break processing"/>
    <property type="evidence" value="ECO:0007669"/>
    <property type="project" value="TreeGrafter"/>
</dbReference>
<evidence type="ECO:0000313" key="2">
    <source>
        <dbReference type="Proteomes" id="UP000053825"/>
    </source>
</evidence>
<dbReference type="AlphaFoldDB" id="A0A0L7RA03"/>
<evidence type="ECO:0000313" key="1">
    <source>
        <dbReference type="EMBL" id="KOC67702.1"/>
    </source>
</evidence>
<keyword evidence="1" id="KW-0489">Methyltransferase</keyword>
<dbReference type="STRING" id="597456.A0A0L7RA03"/>
<dbReference type="GO" id="GO:0005634">
    <property type="term" value="C:nucleus"/>
    <property type="evidence" value="ECO:0007669"/>
    <property type="project" value="TreeGrafter"/>
</dbReference>